<evidence type="ECO:0000313" key="1">
    <source>
        <dbReference type="EMBL" id="GFT26729.1"/>
    </source>
</evidence>
<evidence type="ECO:0000313" key="2">
    <source>
        <dbReference type="Proteomes" id="UP000887013"/>
    </source>
</evidence>
<organism evidence="1 2">
    <name type="scientific">Nephila pilipes</name>
    <name type="common">Giant wood spider</name>
    <name type="synonym">Nephila maculata</name>
    <dbReference type="NCBI Taxonomy" id="299642"/>
    <lineage>
        <taxon>Eukaryota</taxon>
        <taxon>Metazoa</taxon>
        <taxon>Ecdysozoa</taxon>
        <taxon>Arthropoda</taxon>
        <taxon>Chelicerata</taxon>
        <taxon>Arachnida</taxon>
        <taxon>Araneae</taxon>
        <taxon>Araneomorphae</taxon>
        <taxon>Entelegynae</taxon>
        <taxon>Araneoidea</taxon>
        <taxon>Nephilidae</taxon>
        <taxon>Nephila</taxon>
    </lineage>
</organism>
<reference evidence="1" key="1">
    <citation type="submission" date="2020-08" db="EMBL/GenBank/DDBJ databases">
        <title>Multicomponent nature underlies the extraordinary mechanical properties of spider dragline silk.</title>
        <authorList>
            <person name="Kono N."/>
            <person name="Nakamura H."/>
            <person name="Mori M."/>
            <person name="Yoshida Y."/>
            <person name="Ohtoshi R."/>
            <person name="Malay A.D."/>
            <person name="Moran D.A.P."/>
            <person name="Tomita M."/>
            <person name="Numata K."/>
            <person name="Arakawa K."/>
        </authorList>
    </citation>
    <scope>NUCLEOTIDE SEQUENCE</scope>
</reference>
<protein>
    <submittedName>
        <fullName evidence="1">Uncharacterized protein</fullName>
    </submittedName>
</protein>
<accession>A0A8X6TL38</accession>
<feature type="non-terminal residue" evidence="1">
    <location>
        <position position="49"/>
    </location>
</feature>
<keyword evidence="2" id="KW-1185">Reference proteome</keyword>
<dbReference type="EMBL" id="BMAW01106921">
    <property type="protein sequence ID" value="GFT26729.1"/>
    <property type="molecule type" value="Genomic_DNA"/>
</dbReference>
<dbReference type="Proteomes" id="UP000887013">
    <property type="component" value="Unassembled WGS sequence"/>
</dbReference>
<name>A0A8X6TL38_NEPPI</name>
<proteinExistence type="predicted"/>
<comment type="caution">
    <text evidence="1">The sequence shown here is derived from an EMBL/GenBank/DDBJ whole genome shotgun (WGS) entry which is preliminary data.</text>
</comment>
<gene>
    <name evidence="1" type="ORF">NPIL_319931</name>
</gene>
<dbReference type="AlphaFoldDB" id="A0A8X6TL38"/>
<sequence length="49" mass="5411">MIQTAASKMELKPCVILVILSSLITMQTVAKSHRIPSRATLFKTIDARP</sequence>